<dbReference type="Proteomes" id="UP000827872">
    <property type="component" value="Linkage Group LG11"/>
</dbReference>
<gene>
    <name evidence="1" type="primary">PARD3_2</name>
    <name evidence="1" type="ORF">K3G42_019567</name>
</gene>
<proteinExistence type="predicted"/>
<dbReference type="EMBL" id="CM037624">
    <property type="protein sequence ID" value="KAH8011186.1"/>
    <property type="molecule type" value="Genomic_DNA"/>
</dbReference>
<evidence type="ECO:0000313" key="1">
    <source>
        <dbReference type="EMBL" id="KAH8011186.1"/>
    </source>
</evidence>
<organism evidence="1 2">
    <name type="scientific">Sphaerodactylus townsendi</name>
    <dbReference type="NCBI Taxonomy" id="933632"/>
    <lineage>
        <taxon>Eukaryota</taxon>
        <taxon>Metazoa</taxon>
        <taxon>Chordata</taxon>
        <taxon>Craniata</taxon>
        <taxon>Vertebrata</taxon>
        <taxon>Euteleostomi</taxon>
        <taxon>Lepidosauria</taxon>
        <taxon>Squamata</taxon>
        <taxon>Bifurcata</taxon>
        <taxon>Gekkota</taxon>
        <taxon>Sphaerodactylidae</taxon>
        <taxon>Sphaerodactylus</taxon>
    </lineage>
</organism>
<comment type="caution">
    <text evidence="1">The sequence shown here is derived from an EMBL/GenBank/DDBJ whole genome shotgun (WGS) entry which is preliminary data.</text>
</comment>
<name>A0ACB8FVW9_9SAUR</name>
<reference evidence="1" key="1">
    <citation type="submission" date="2021-08" db="EMBL/GenBank/DDBJ databases">
        <title>The first chromosome-level gecko genome reveals the dynamic sex chromosomes of Neotropical dwarf geckos (Sphaerodactylidae: Sphaerodactylus).</title>
        <authorList>
            <person name="Pinto B.J."/>
            <person name="Keating S.E."/>
            <person name="Gamble T."/>
        </authorList>
    </citation>
    <scope>NUCLEOTIDE SEQUENCE</scope>
    <source>
        <strain evidence="1">TG3544</strain>
    </source>
</reference>
<evidence type="ECO:0000313" key="2">
    <source>
        <dbReference type="Proteomes" id="UP000827872"/>
    </source>
</evidence>
<keyword evidence="2" id="KW-1185">Reference proteome</keyword>
<sequence length="119" mass="13086">MSWQALESPGSPPGPELPIETTLDDRERRISHSLYSGIEGLNESPTRNIALSRMMGKYPLSPTVNMPQDDIVIIEDDRPPLLPPHLSDQSSSSSHDDVGFGTVDAGTWTKPTITESTEW</sequence>
<protein>
    <submittedName>
        <fullName evidence="1">Partitioning defective 3</fullName>
    </submittedName>
</protein>
<accession>A0ACB8FVW9</accession>